<dbReference type="Pfam" id="PF13462">
    <property type="entry name" value="Thioredoxin_4"/>
    <property type="match status" value="1"/>
</dbReference>
<evidence type="ECO:0000256" key="5">
    <source>
        <dbReference type="ARBA" id="ARBA00023284"/>
    </source>
</evidence>
<dbReference type="InterPro" id="IPR013766">
    <property type="entry name" value="Thioredoxin_domain"/>
</dbReference>
<keyword evidence="6" id="KW-1133">Transmembrane helix</keyword>
<dbReference type="InterPro" id="IPR012336">
    <property type="entry name" value="Thioredoxin-like_fold"/>
</dbReference>
<evidence type="ECO:0000313" key="9">
    <source>
        <dbReference type="Proteomes" id="UP000539146"/>
    </source>
</evidence>
<feature type="domain" description="Thioredoxin" evidence="7">
    <location>
        <begin position="35"/>
        <end position="222"/>
    </location>
</feature>
<keyword evidence="5" id="KW-0676">Redox-active center</keyword>
<keyword evidence="6" id="KW-0812">Transmembrane</keyword>
<sequence>MTKSARIGIISGVIAGALVIILIAVFVIRANIENTRAGTPASTAAATAEALTPTHVLGEEGDGAITVVEFLDFECEACGAFYPYVEQLRKDYAGKITFGFRYFPLPGHGNSRTSASAVEAAARQNQLEPMYQRMYETQAEWGERGTDSQADRFRGYAEDLGLDMRQYDRDVDSSSVQKLIQDDVNLGTQLGVSSTPTFFINGKPVTLQSYTDLQDAVDAALEEAQ</sequence>
<dbReference type="PANTHER" id="PTHR13887:SF14">
    <property type="entry name" value="DISULFIDE BOND FORMATION PROTEIN D"/>
    <property type="match status" value="1"/>
</dbReference>
<comment type="similarity">
    <text evidence="1">Belongs to the thioredoxin family. DsbA subfamily.</text>
</comment>
<dbReference type="Proteomes" id="UP000539146">
    <property type="component" value="Unassembled WGS sequence"/>
</dbReference>
<dbReference type="Gene3D" id="3.40.30.10">
    <property type="entry name" value="Glutaredoxin"/>
    <property type="match status" value="1"/>
</dbReference>
<reference evidence="8 9" key="1">
    <citation type="submission" date="2020-05" db="EMBL/GenBank/DDBJ databases">
        <title>Genome Sequencing of Type Strains.</title>
        <authorList>
            <person name="Lemaire J.F."/>
            <person name="Inderbitzin P."/>
            <person name="Gregorio O.A."/>
            <person name="Collins S.B."/>
            <person name="Wespe N."/>
            <person name="Knight-Connoni V."/>
        </authorList>
    </citation>
    <scope>NUCLEOTIDE SEQUENCE [LARGE SCALE GENOMIC DNA]</scope>
    <source>
        <strain evidence="8 9">DSM 20512</strain>
    </source>
</reference>
<proteinExistence type="inferred from homology"/>
<dbReference type="InterPro" id="IPR036249">
    <property type="entry name" value="Thioredoxin-like_sf"/>
</dbReference>
<evidence type="ECO:0000256" key="4">
    <source>
        <dbReference type="ARBA" id="ARBA00023157"/>
    </source>
</evidence>
<dbReference type="PANTHER" id="PTHR13887">
    <property type="entry name" value="GLUTATHIONE S-TRANSFERASE KAPPA"/>
    <property type="match status" value="1"/>
</dbReference>
<dbReference type="SUPFAM" id="SSF52833">
    <property type="entry name" value="Thioredoxin-like"/>
    <property type="match status" value="1"/>
</dbReference>
<dbReference type="PROSITE" id="PS51352">
    <property type="entry name" value="THIOREDOXIN_2"/>
    <property type="match status" value="1"/>
</dbReference>
<keyword evidence="6" id="KW-0472">Membrane</keyword>
<gene>
    <name evidence="8" type="ORF">HP467_02305</name>
</gene>
<evidence type="ECO:0000313" key="8">
    <source>
        <dbReference type="EMBL" id="NUU26948.1"/>
    </source>
</evidence>
<organism evidence="8 9">
    <name type="scientific">Curtobacterium citreum</name>
    <dbReference type="NCBI Taxonomy" id="2036"/>
    <lineage>
        <taxon>Bacteria</taxon>
        <taxon>Bacillati</taxon>
        <taxon>Actinomycetota</taxon>
        <taxon>Actinomycetes</taxon>
        <taxon>Micrococcales</taxon>
        <taxon>Microbacteriaceae</taxon>
        <taxon>Curtobacterium</taxon>
    </lineage>
</organism>
<feature type="transmembrane region" description="Helical" evidence="6">
    <location>
        <begin position="7"/>
        <end position="28"/>
    </location>
</feature>
<keyword evidence="3" id="KW-0560">Oxidoreductase</keyword>
<accession>A0A850DQU7</accession>
<comment type="caution">
    <text evidence="8">The sequence shown here is derived from an EMBL/GenBank/DDBJ whole genome shotgun (WGS) entry which is preliminary data.</text>
</comment>
<dbReference type="AlphaFoldDB" id="A0A850DQU7"/>
<evidence type="ECO:0000256" key="3">
    <source>
        <dbReference type="ARBA" id="ARBA00023002"/>
    </source>
</evidence>
<keyword evidence="2" id="KW-0732">Signal</keyword>
<name>A0A850DQU7_9MICO</name>
<evidence type="ECO:0000256" key="6">
    <source>
        <dbReference type="SAM" id="Phobius"/>
    </source>
</evidence>
<dbReference type="EMBL" id="JABMCG010000067">
    <property type="protein sequence ID" value="NUU26948.1"/>
    <property type="molecule type" value="Genomic_DNA"/>
</dbReference>
<dbReference type="GO" id="GO:0016491">
    <property type="term" value="F:oxidoreductase activity"/>
    <property type="evidence" value="ECO:0007669"/>
    <property type="project" value="UniProtKB-KW"/>
</dbReference>
<evidence type="ECO:0000256" key="1">
    <source>
        <dbReference type="ARBA" id="ARBA00005791"/>
    </source>
</evidence>
<evidence type="ECO:0000256" key="2">
    <source>
        <dbReference type="ARBA" id="ARBA00022729"/>
    </source>
</evidence>
<protein>
    <submittedName>
        <fullName evidence="8">Thioredoxin domain-containing protein</fullName>
    </submittedName>
</protein>
<evidence type="ECO:0000259" key="7">
    <source>
        <dbReference type="PROSITE" id="PS51352"/>
    </source>
</evidence>
<dbReference type="RefSeq" id="WP_175325093.1">
    <property type="nucleotide sequence ID" value="NZ_BAAAWP010000001.1"/>
</dbReference>
<keyword evidence="4" id="KW-1015">Disulfide bond</keyword>